<dbReference type="RefSeq" id="WP_173140653.1">
    <property type="nucleotide sequence ID" value="NZ_CBCSGW010000050.1"/>
</dbReference>
<protein>
    <submittedName>
        <fullName evidence="1">Small molecule metabolism</fullName>
    </submittedName>
</protein>
<gene>
    <name evidence="1" type="ORF">GC106_71990</name>
</gene>
<dbReference type="SUPFAM" id="SSF51197">
    <property type="entry name" value="Clavaminate synthase-like"/>
    <property type="match status" value="1"/>
</dbReference>
<evidence type="ECO:0000313" key="2">
    <source>
        <dbReference type="Proteomes" id="UP000763557"/>
    </source>
</evidence>
<reference evidence="1 2" key="1">
    <citation type="submission" date="2020-01" db="EMBL/GenBank/DDBJ databases">
        <title>Kibdelosporangium persica a novel Actinomycetes from a hot desert in Iran.</title>
        <authorList>
            <person name="Safaei N."/>
            <person name="Zaburannyi N."/>
            <person name="Mueller R."/>
            <person name="Wink J."/>
        </authorList>
    </citation>
    <scope>NUCLEOTIDE SEQUENCE [LARGE SCALE GENOMIC DNA]</scope>
    <source>
        <strain evidence="1 2">4NS15</strain>
    </source>
</reference>
<dbReference type="EMBL" id="JAAATY010000032">
    <property type="protein sequence ID" value="NRN69937.1"/>
    <property type="molecule type" value="Genomic_DNA"/>
</dbReference>
<name>A0ABX2FF62_9PSEU</name>
<accession>A0ABX2FF62</accession>
<organism evidence="1 2">
    <name type="scientific">Kibdelosporangium persicum</name>
    <dbReference type="NCBI Taxonomy" id="2698649"/>
    <lineage>
        <taxon>Bacteria</taxon>
        <taxon>Bacillati</taxon>
        <taxon>Actinomycetota</taxon>
        <taxon>Actinomycetes</taxon>
        <taxon>Pseudonocardiales</taxon>
        <taxon>Pseudonocardiaceae</taxon>
        <taxon>Kibdelosporangium</taxon>
    </lineage>
</organism>
<keyword evidence="2" id="KW-1185">Reference proteome</keyword>
<proteinExistence type="predicted"/>
<comment type="caution">
    <text evidence="1">The sequence shown here is derived from an EMBL/GenBank/DDBJ whole genome shotgun (WGS) entry which is preliminary data.</text>
</comment>
<dbReference type="InterPro" id="IPR027443">
    <property type="entry name" value="IPNS-like_sf"/>
</dbReference>
<evidence type="ECO:0000313" key="1">
    <source>
        <dbReference type="EMBL" id="NRN69937.1"/>
    </source>
</evidence>
<dbReference type="Gene3D" id="2.60.120.330">
    <property type="entry name" value="B-lactam Antibiotic, Isopenicillin N Synthase, Chain"/>
    <property type="match status" value="1"/>
</dbReference>
<dbReference type="Proteomes" id="UP000763557">
    <property type="component" value="Unassembled WGS sequence"/>
</dbReference>
<sequence>MADVGTFGLPEHVGGSESDVRLAGELITAWRTDGMARISCDRWQARKVRDAVEASGGVFRQPAHLKSRCVSDLTYAGYSAAGAVETFAIFPDVPREDVRVGAHWPGHGPVPWPSMEYRRTMRLFTDELGRIGEKLMRLVSIGLELPDFETLPALTEDGWHHMFVQRFPSGTHELSSHGLLMITVEDGTLTATPGELMEFLTGGRLRTTSLEALVHTDNELVMTYFHEPAFDAGLRPVLDPAHDYVHYGTYLTDVFMRRYPQRVTTQRIKAEDRLSVLATLSRRASVDA</sequence>